<dbReference type="InterPro" id="IPR036872">
    <property type="entry name" value="CH_dom_sf"/>
</dbReference>
<dbReference type="Gene3D" id="2.60.40.10">
    <property type="entry name" value="Immunoglobulins"/>
    <property type="match status" value="2"/>
</dbReference>
<dbReference type="InterPro" id="IPR013783">
    <property type="entry name" value="Ig-like_fold"/>
</dbReference>
<accession>A0A9P0DXJ5</accession>
<dbReference type="InterPro" id="IPR056343">
    <property type="entry name" value="CFAP47_dom"/>
</dbReference>
<evidence type="ECO:0000259" key="1">
    <source>
        <dbReference type="PROSITE" id="PS50021"/>
    </source>
</evidence>
<sequence>MERGYEKIGLVIEPPSIEFGDFFPGEECFTQKITFHNRGRRNLKLKILKPYSWVFQLDDDSTPIFLSPGLSASRNLTYIYAHDFSHESKLPFVVDYKYYFDIPINVKRGQSYLSVSPLRLNFGIIDLGCRFVAQYLVLTNSGSCSAKFCVDFGTNKLDLLATPKKGLVPAYGMQMVKIEMAGFMPGELLDEFWVKGDPPSRIEVEVHVLFPYFQAMHPNTTGDFTLINFKPTFFGSERYETFIVQNVSSFPSCFVVLAEMNNQLFTLNKAVKQVFVYSNFSIHPVEGTLGPFEGHIFTVRFHPHADSSKTKGWKHSTIDELEFLCFLRILRVDVIEWQDDGGRDPFCTGAGRTSFTAASSMSDTNQDLDMLRICLHGDGVKPMLTAVPDSLYFENMEVGKECKKVIRLTNESTSLPLGYRYKKTVGVYVYPESHFIDPKKSLELAVSFRASSLIFENTRLKFEVIAYQDLTDRKHLKTIDEVHVELSANIKSIFNPPQPKFNMGITPSIAHETGVHTETVMYKDIHSKCPKSLLVPKNGKRPWLYGSDFVAYPNDMPSSFRVKKHDPKVRAIFTGTKRYTPPVDLDYTYSKKEKKLMNNRNEKLRKFYQNEAGKIRQFYLAQDNVKFGKRTFSDERLEQLVKMDKAHLNDVSFEKMISRKVSRDVVELNEICPLTPTHLYNIRVMPKTLDFGKIPPNVDCVKIIRIDNFNNFSVTIKLFLQKAKMKEEVFVVAARSRHEKEVTLNLKSYGKFYSNVSYVVNNSHSFDLKLSADVVQRTLSVTPNELILNSTKGQYEDIFQVKWGVIKIFNPLYVPTKYSWQVPPGIPFVLEPMSGEVPGNRSIACAVYSNLRNRTILGSSIHLVVNEGYQIPVRISLVEEKSHNVSVMLTKRILPPISLNLLFCETVLFFNAGFKDVIYSIVTPEPIEGVTMRPIVGVMPARACIGLEMLFRMTSIAAFDFHLLIELQGYDIIEAKFIGHVVFPKVEFNPKTLTLRSTPCFSRDCYNIQVENQSPALVQIQFPMDNYPQINLSMSKNDKFPGLDDDGLSLLPKDCKDLYLHFKPQDLATYEFYLPFILNKIIGPPILYNDDTQRPESYIAINRENNKLQKYFDLDCPSRITSIHVDCSVAKGYLEFSKRQFSFYLLERREVQKKSITIKNITKDKIYLFFDSAVLVPTPFKMVMGPSDRSQMTYLMPNDSIMIELSFEPLFPSVFECDLPLIVREHSEFQPYTNIHVKGTLPKSVLYCTTYMIHFLPVPTECGIERYVEVIATHQYRETTLNCFMRRIMGEYQGEDIFEFIYPKGNKIPANHEPVVIPVVIRFKSKRNNSLRGTIVMSDEQDGQCSLQFSACADNAVVSNHIYLFLKHSMKGEIVESSISSSETQEKPPLIRIDKIQNALINQEILEEILEYPRFPKKTSDSKYASYMRRVLLATEQWLYEQGFSGSYRMIIGEHVAFSKAFVNATHARSKSSHHDSVKSIIDLLFNFVGRDLLLQYQLPSTIPEDDTGRIGYCLAVYKQILQFLKVQGGHSSHIFPVYLLAYDDYVYYYNEVKMRYMDKSRKGAIHYQDIFDEKGSTQVFLSEEEFERYNLQSWMDIILQIHRAIIQAGIPYRVDIKSVNDDPSVYCFSFTMTQKSQLSRAYSVMSDLEEAYAAENMPHLKKLTLERADKVILGWLNVVYNTMKLTVDRENPRWPTKLITNLHTDLQDGVVLCAVTLFYCPFLEDLYFQDFYFSPSDSAQSHHNGVLLATAWNAIRLGLTVVPTDFYHSNPISMMLLVCHLYMVMRSYVPQSTIQFLSCLSQSVTRKVSVINPNASSIGYAIKILGDPNGSFSLEKLRAVIVLAAKSAATIPINFTARTITPVKAILVLSGTCLPNGYANNMVFTLIGEPYKLVVSSDYVISTPVYKPTFINANVFSPYKVEGEYEMWYTEEEPRPGKLMISKWSSIRQQKLPRILHIGCNRLLIPPSISQHAAVLPLTAACYSLTPSTFWIILRNEDIGDFIVKVMIKPRIDKPFVILPVRLPVGMCTGFPNARCSYNCPRSFYIYIPCRNARLWTTVKAMFSLTLEKKEHSFWENHLETRIGLDLVKWMLGDQKVSVAQEIGYLFSTKIKYNVTSLSKDLEIEPTVTINDVHSPDYVQIMAHVCCMVQNDSVTNIMLEADGGKEIRYYQIRFTEHSGIALDSQCLPCRKCAPPVVSKHSVKSKEAKAEIKPK</sequence>
<dbReference type="PANTHER" id="PTHR45912">
    <property type="entry name" value="CILIA- AND FLAGELLA-ASSOCIATED PROTEIN 47"/>
    <property type="match status" value="1"/>
</dbReference>
<dbReference type="Proteomes" id="UP001152798">
    <property type="component" value="Chromosome 1"/>
</dbReference>
<dbReference type="PROSITE" id="PS50021">
    <property type="entry name" value="CH"/>
    <property type="match status" value="1"/>
</dbReference>
<protein>
    <recommendedName>
        <fullName evidence="1">Calponin-homology (CH) domain-containing protein</fullName>
    </recommendedName>
</protein>
<feature type="domain" description="Calponin-homology (CH)" evidence="1">
    <location>
        <begin position="1667"/>
        <end position="1787"/>
    </location>
</feature>
<reference evidence="2" key="1">
    <citation type="submission" date="2022-01" db="EMBL/GenBank/DDBJ databases">
        <authorList>
            <person name="King R."/>
        </authorList>
    </citation>
    <scope>NUCLEOTIDE SEQUENCE</scope>
</reference>
<gene>
    <name evidence="2" type="ORF">NEZAVI_LOCUS223</name>
</gene>
<dbReference type="Pfam" id="PF24529">
    <property type="entry name" value="CFAP47"/>
    <property type="match status" value="1"/>
</dbReference>
<keyword evidence="3" id="KW-1185">Reference proteome</keyword>
<dbReference type="OrthoDB" id="6622087at2759"/>
<evidence type="ECO:0000313" key="3">
    <source>
        <dbReference type="Proteomes" id="UP001152798"/>
    </source>
</evidence>
<proteinExistence type="predicted"/>
<evidence type="ECO:0000313" key="2">
    <source>
        <dbReference type="EMBL" id="CAH1388642.1"/>
    </source>
</evidence>
<dbReference type="PANTHER" id="PTHR45912:SF3">
    <property type="entry name" value="CILIA- AND FLAGELLA-ASSOCIATED PROTEIN 47"/>
    <property type="match status" value="1"/>
</dbReference>
<dbReference type="GO" id="GO:0060271">
    <property type="term" value="P:cilium assembly"/>
    <property type="evidence" value="ECO:0007669"/>
    <property type="project" value="TreeGrafter"/>
</dbReference>
<name>A0A9P0DXJ5_NEZVI</name>
<dbReference type="InterPro" id="IPR001715">
    <property type="entry name" value="CH_dom"/>
</dbReference>
<organism evidence="2 3">
    <name type="scientific">Nezara viridula</name>
    <name type="common">Southern green stink bug</name>
    <name type="synonym">Cimex viridulus</name>
    <dbReference type="NCBI Taxonomy" id="85310"/>
    <lineage>
        <taxon>Eukaryota</taxon>
        <taxon>Metazoa</taxon>
        <taxon>Ecdysozoa</taxon>
        <taxon>Arthropoda</taxon>
        <taxon>Hexapoda</taxon>
        <taxon>Insecta</taxon>
        <taxon>Pterygota</taxon>
        <taxon>Neoptera</taxon>
        <taxon>Paraneoptera</taxon>
        <taxon>Hemiptera</taxon>
        <taxon>Heteroptera</taxon>
        <taxon>Panheteroptera</taxon>
        <taxon>Pentatomomorpha</taxon>
        <taxon>Pentatomoidea</taxon>
        <taxon>Pentatomidae</taxon>
        <taxon>Pentatominae</taxon>
        <taxon>Nezara</taxon>
    </lineage>
</organism>
<dbReference type="GO" id="GO:0005929">
    <property type="term" value="C:cilium"/>
    <property type="evidence" value="ECO:0007669"/>
    <property type="project" value="TreeGrafter"/>
</dbReference>
<dbReference type="EMBL" id="OV725077">
    <property type="protein sequence ID" value="CAH1388642.1"/>
    <property type="molecule type" value="Genomic_DNA"/>
</dbReference>
<dbReference type="SUPFAM" id="SSF47576">
    <property type="entry name" value="Calponin-homology domain, CH-domain"/>
    <property type="match status" value="1"/>
</dbReference>